<dbReference type="InterPro" id="IPR029636">
    <property type="entry name" value="Csf1"/>
</dbReference>
<feature type="compositionally biased region" description="Basic and acidic residues" evidence="1">
    <location>
        <begin position="574"/>
        <end position="584"/>
    </location>
</feature>
<reference evidence="3 4" key="1">
    <citation type="submission" date="2015-07" db="EMBL/GenBank/DDBJ databases">
        <title>The genome of the fungus Escovopsis weberi, a specialized disease agent of ant agriculture.</title>
        <authorList>
            <person name="de Man T.J."/>
            <person name="Stajich J.E."/>
            <person name="Kubicek C.P."/>
            <person name="Chenthamara K."/>
            <person name="Atanasova L."/>
            <person name="Druzhinina I.S."/>
            <person name="Birnbaum S."/>
            <person name="Barribeau S.M."/>
            <person name="Teiling C."/>
            <person name="Suen G."/>
            <person name="Currie C."/>
            <person name="Gerardo N.M."/>
        </authorList>
    </citation>
    <scope>NUCLEOTIDE SEQUENCE [LARGE SCALE GENOMIC DNA]</scope>
</reference>
<dbReference type="STRING" id="150374.A0A0M9VSA0"/>
<dbReference type="EMBL" id="LGSR01000022">
    <property type="protein sequence ID" value="KOS17485.1"/>
    <property type="molecule type" value="Genomic_DNA"/>
</dbReference>
<accession>A0A0M9VSA0</accession>
<dbReference type="PANTHER" id="PTHR32085:SF3">
    <property type="entry name" value="PROTEIN CSF1"/>
    <property type="match status" value="1"/>
</dbReference>
<dbReference type="GO" id="GO:0016020">
    <property type="term" value="C:membrane"/>
    <property type="evidence" value="ECO:0007669"/>
    <property type="project" value="InterPro"/>
</dbReference>
<dbReference type="OrthoDB" id="10051416at2759"/>
<proteinExistence type="predicted"/>
<evidence type="ECO:0000313" key="4">
    <source>
        <dbReference type="Proteomes" id="UP000053831"/>
    </source>
</evidence>
<comment type="caution">
    <text evidence="3">The sequence shown here is derived from an EMBL/GenBank/DDBJ whole genome shotgun (WGS) entry which is preliminary data.</text>
</comment>
<feature type="region of interest" description="Disordered" evidence="1">
    <location>
        <begin position="558"/>
        <end position="584"/>
    </location>
</feature>
<dbReference type="PANTHER" id="PTHR32085">
    <property type="entry name" value="PROTEIN CSF1"/>
    <property type="match status" value="1"/>
</dbReference>
<dbReference type="InterPro" id="IPR056779">
    <property type="entry name" value="Csf1_C"/>
</dbReference>
<keyword evidence="4" id="KW-1185">Reference proteome</keyword>
<organism evidence="3 4">
    <name type="scientific">Escovopsis weberi</name>
    <dbReference type="NCBI Taxonomy" id="150374"/>
    <lineage>
        <taxon>Eukaryota</taxon>
        <taxon>Fungi</taxon>
        <taxon>Dikarya</taxon>
        <taxon>Ascomycota</taxon>
        <taxon>Pezizomycotina</taxon>
        <taxon>Sordariomycetes</taxon>
        <taxon>Hypocreomycetidae</taxon>
        <taxon>Hypocreales</taxon>
        <taxon>Hypocreaceae</taxon>
        <taxon>Escovopsis</taxon>
    </lineage>
</organism>
<dbReference type="GO" id="GO:0006113">
    <property type="term" value="P:fermentation"/>
    <property type="evidence" value="ECO:0007669"/>
    <property type="project" value="InterPro"/>
</dbReference>
<dbReference type="Pfam" id="PF25038">
    <property type="entry name" value="Csf1_C"/>
    <property type="match status" value="1"/>
</dbReference>
<evidence type="ECO:0000256" key="1">
    <source>
        <dbReference type="SAM" id="MobiDB-lite"/>
    </source>
</evidence>
<feature type="domain" description="Csf1 C-terminal region" evidence="2">
    <location>
        <begin position="163"/>
        <end position="851"/>
    </location>
</feature>
<dbReference type="Proteomes" id="UP000053831">
    <property type="component" value="Unassembled WGS sequence"/>
</dbReference>
<dbReference type="AlphaFoldDB" id="A0A0M9VSA0"/>
<gene>
    <name evidence="3" type="ORF">ESCO_003121</name>
</gene>
<evidence type="ECO:0000313" key="3">
    <source>
        <dbReference type="EMBL" id="KOS17485.1"/>
    </source>
</evidence>
<sequence>MDVSGHLGAKLRDLDTSRELDYLRKLRQTRQARPRIAVNDDEIAPQPVDILDSVLGSVIYRFEIRNIRACWIVADGVQQPTGNEEDLVLSINLIEFGTKTKRSARLAIQDFQLQMVPPGQDRSLRSLHSALLPQVIFNIAPGLAWKAEYRDNAKDDPTLYGEVKVDASNNILYPSVVPLIVDIMSSVKEVPEKTGDEDNILTVDPSAVLGRLKLHLGLRICRQEFSLSCQPIARVAATTSFENFYFTLNTISSLEQGNFFAISGVLTKPQASVQHVYSRDSTGSFELETLTLSLMNSKHVSGTSGVTAILKVSPMRVSINAKQVHDFLLFREIWLPKGLSSSGPTPVAKLTTETSQGHLVQRYQQVAATAAFPWAATVSITSLDVSVDMGQSIGKSVFEINNFWVSSKKTSGWEQNLCLGFDKIGIDCSGRLSGFVALQHFKLRTSIQWPQREEALNETPLVQASMTFNALRVKAAFDYQAFLVMDIRTLEFLMYNVRESQEGSGDRLVAILDGKAVQVFGTATSAAQSVALYQAFTKFTQERRDNFESNLRDIEKFTRRRSSTTRSQAPVPRDVPKLPTDDTMSKSPISLQTDVIVNLKALNLGVFPSTFSDHQVFKVEALNAYARFTASIEQRRIHSMLRMTLGQLRIGLAGVRDVEAPKTLSEMSVDSVVQRSTGARGGTILKVPQVSATMETWQSPRSNHIDYIFKSAFEGKVEVGWNYSRISYIREMWARHSKTLEQTWGRQLPMTAVKITGVPQAAAAEEQREGERAKITAEVNVPQSRYEYLALEPPIIETPQLRDMGEATPPLEWIGLHRDKLPNLTHQIVIVSLLELAGEVEDAYGRILGTT</sequence>
<evidence type="ECO:0000259" key="2">
    <source>
        <dbReference type="Pfam" id="PF25038"/>
    </source>
</evidence>
<protein>
    <submittedName>
        <fullName evidence="3">Protein CSF1</fullName>
    </submittedName>
</protein>
<name>A0A0M9VSA0_ESCWE</name>